<dbReference type="InParanoid" id="D8M4D8"/>
<evidence type="ECO:0000256" key="1">
    <source>
        <dbReference type="SAM" id="Phobius"/>
    </source>
</evidence>
<reference evidence="2" key="1">
    <citation type="submission" date="2010-02" db="EMBL/GenBank/DDBJ databases">
        <title>Sequencing and annotation of the Blastocystis hominis genome.</title>
        <authorList>
            <person name="Wincker P."/>
        </authorList>
    </citation>
    <scope>NUCLEOTIDE SEQUENCE</scope>
    <source>
        <strain evidence="2">Singapore isolate B</strain>
    </source>
</reference>
<name>D8M4D8_BLAHO</name>
<organism evidence="2">
    <name type="scientific">Blastocystis hominis</name>
    <dbReference type="NCBI Taxonomy" id="12968"/>
    <lineage>
        <taxon>Eukaryota</taxon>
        <taxon>Sar</taxon>
        <taxon>Stramenopiles</taxon>
        <taxon>Bigyra</taxon>
        <taxon>Opalozoa</taxon>
        <taxon>Opalinata</taxon>
        <taxon>Blastocystidae</taxon>
        <taxon>Blastocystis</taxon>
    </lineage>
</organism>
<protein>
    <submittedName>
        <fullName evidence="2">Uncharacterized protein</fullName>
    </submittedName>
</protein>
<dbReference type="GeneID" id="24922654"/>
<keyword evidence="1" id="KW-1133">Transmembrane helix</keyword>
<feature type="transmembrane region" description="Helical" evidence="1">
    <location>
        <begin position="12"/>
        <end position="32"/>
    </location>
</feature>
<sequence>MLTSSLTAEHPIYLLLFCGLTYSFLSIRVNLAHLCRRRLGYHFSPMYSLILLTLNHFIGLINESAMLFACFGFFMFYYIVFLFVTVDQIKRRLGIRVFHVTKKIECIVCW</sequence>
<accession>D8M4D8</accession>
<keyword evidence="3" id="KW-1185">Reference proteome</keyword>
<dbReference type="Proteomes" id="UP000008312">
    <property type="component" value="Unassembled WGS sequence"/>
</dbReference>
<dbReference type="EMBL" id="FN668652">
    <property type="protein sequence ID" value="CBK22927.2"/>
    <property type="molecule type" value="Genomic_DNA"/>
</dbReference>
<evidence type="ECO:0000313" key="3">
    <source>
        <dbReference type="Proteomes" id="UP000008312"/>
    </source>
</evidence>
<keyword evidence="1" id="KW-0472">Membrane</keyword>
<evidence type="ECO:0000313" key="2">
    <source>
        <dbReference type="EMBL" id="CBK22927.2"/>
    </source>
</evidence>
<dbReference type="RefSeq" id="XP_012896975.1">
    <property type="nucleotide sequence ID" value="XM_013041521.1"/>
</dbReference>
<feature type="transmembrane region" description="Helical" evidence="1">
    <location>
        <begin position="39"/>
        <end position="58"/>
    </location>
</feature>
<dbReference type="AlphaFoldDB" id="D8M4D8"/>
<gene>
    <name evidence="2" type="ORF">GSBLH_T00006530001</name>
</gene>
<proteinExistence type="predicted"/>
<feature type="transmembrane region" description="Helical" evidence="1">
    <location>
        <begin position="64"/>
        <end position="86"/>
    </location>
</feature>
<keyword evidence="1" id="KW-0812">Transmembrane</keyword>